<evidence type="ECO:0000259" key="5">
    <source>
        <dbReference type="Pfam" id="PF04542"/>
    </source>
</evidence>
<protein>
    <submittedName>
        <fullName evidence="8">RNA polymerase sigma factor, sigma-70 family</fullName>
    </submittedName>
</protein>
<evidence type="ECO:0000313" key="9">
    <source>
        <dbReference type="Proteomes" id="UP000182762"/>
    </source>
</evidence>
<evidence type="ECO:0000259" key="6">
    <source>
        <dbReference type="Pfam" id="PF08281"/>
    </source>
</evidence>
<dbReference type="Proteomes" id="UP000182762">
    <property type="component" value="Unassembled WGS sequence"/>
</dbReference>
<keyword evidence="4" id="KW-0804">Transcription</keyword>
<dbReference type="InterPro" id="IPR039425">
    <property type="entry name" value="RNA_pol_sigma-70-like"/>
</dbReference>
<keyword evidence="9" id="KW-1185">Reference proteome</keyword>
<dbReference type="Pfam" id="PF16244">
    <property type="entry name" value="DUF4901"/>
    <property type="match status" value="2"/>
</dbReference>
<keyword evidence="3" id="KW-0731">Sigma factor</keyword>
<accession>A0A1I6BR28</accession>
<dbReference type="InterPro" id="IPR036388">
    <property type="entry name" value="WH-like_DNA-bd_sf"/>
</dbReference>
<dbReference type="InterPro" id="IPR007627">
    <property type="entry name" value="RNA_pol_sigma70_r2"/>
</dbReference>
<evidence type="ECO:0000256" key="3">
    <source>
        <dbReference type="ARBA" id="ARBA00023082"/>
    </source>
</evidence>
<dbReference type="EMBL" id="FOXX01000012">
    <property type="protein sequence ID" value="SFQ83382.1"/>
    <property type="molecule type" value="Genomic_DNA"/>
</dbReference>
<dbReference type="InterPro" id="IPR014284">
    <property type="entry name" value="RNA_pol_sigma-70_dom"/>
</dbReference>
<dbReference type="GeneID" id="93712616"/>
<dbReference type="Pfam" id="PF08281">
    <property type="entry name" value="Sigma70_r4_2"/>
    <property type="match status" value="1"/>
</dbReference>
<sequence>MEETQLVKRAQQREKGAFEHLMEVYAPRLQRIINAYALNKYDLEDIKQETIIRMFVSLPTLLHHRSFTSWMKKIAIHTSIDFYRKKDREIPIENVQEIKHSYKEESEHLLWIGQILDELNKRKSQILFLKIIDDYTFKQISHIVGLTESTVKSHYYGGIKKLKMILAAETIGEVQNMLETLKEKAVSMFSIPSSYDLLIEQDYSEEILFAWEDKGEETGFIVSFHPNGELLSYSRDMNHTHIHYAEEVLYEKALTFLHDQTNLCPSSFSNASPTFLTKSIRFEWIMKHNGYKIDNSSFFIDVSYDGYVINFKRYCTTLPRHFQQPQKEVHVEAVKDYLMKETSCNLFLSTSNNKGQLVYKIEPPFYSVEVDEFSLYPVKEDDLVLSKPLMSVNPSTETIEDMIGLTDKHECIRESKDPELRGKVFRKKNLTLVSSDKSVDSYMRERNEETIKIQYKENGKIKGIFSFETPPANLRKKCNRKQGYERALQFLEKVLPSYQTILRFGGVSYNTDESWVLVTFYLTSNIPFEYGGMINVSVCRKTLRIVYYMGPEIEVDKLLSLQEERPLISATKAKETLLSLLEVEAVWKEDEEKDCFIFHYQTNLLEPNFHSRMNAKTGDLLD</sequence>
<proteinExistence type="inferred from homology"/>
<keyword evidence="2" id="KW-0805">Transcription regulation</keyword>
<name>A0A1I6BR28_9BACI</name>
<gene>
    <name evidence="8" type="ORF">SAMN02745910_04047</name>
</gene>
<dbReference type="PANTHER" id="PTHR43133:SF60">
    <property type="entry name" value="RNA POLYMERASE SIGMA FACTOR SIGV"/>
    <property type="match status" value="1"/>
</dbReference>
<dbReference type="InterPro" id="IPR013325">
    <property type="entry name" value="RNA_pol_sigma_r2"/>
</dbReference>
<organism evidence="8 9">
    <name type="scientific">Priestia endophytica DSM 13796</name>
    <dbReference type="NCBI Taxonomy" id="1121089"/>
    <lineage>
        <taxon>Bacteria</taxon>
        <taxon>Bacillati</taxon>
        <taxon>Bacillota</taxon>
        <taxon>Bacilli</taxon>
        <taxon>Bacillales</taxon>
        <taxon>Bacillaceae</taxon>
        <taxon>Priestia</taxon>
    </lineage>
</organism>
<dbReference type="SUPFAM" id="SSF88946">
    <property type="entry name" value="Sigma2 domain of RNA polymerase sigma factors"/>
    <property type="match status" value="1"/>
</dbReference>
<dbReference type="Pfam" id="PF04542">
    <property type="entry name" value="Sigma70_r2"/>
    <property type="match status" value="1"/>
</dbReference>
<dbReference type="NCBIfam" id="TIGR02937">
    <property type="entry name" value="sigma70-ECF"/>
    <property type="match status" value="1"/>
</dbReference>
<dbReference type="PANTHER" id="PTHR43133">
    <property type="entry name" value="RNA POLYMERASE ECF-TYPE SIGMA FACTO"/>
    <property type="match status" value="1"/>
</dbReference>
<feature type="domain" description="RNA polymerase sigma factor 70 region 4 type 2" evidence="6">
    <location>
        <begin position="110"/>
        <end position="162"/>
    </location>
</feature>
<dbReference type="RefSeq" id="WP_061804831.1">
    <property type="nucleotide sequence ID" value="NZ_FOXX01000012.1"/>
</dbReference>
<dbReference type="InterPro" id="IPR013249">
    <property type="entry name" value="RNA_pol_sigma70_r4_t2"/>
</dbReference>
<evidence type="ECO:0000256" key="1">
    <source>
        <dbReference type="ARBA" id="ARBA00010641"/>
    </source>
</evidence>
<evidence type="ECO:0000256" key="4">
    <source>
        <dbReference type="ARBA" id="ARBA00023163"/>
    </source>
</evidence>
<evidence type="ECO:0000256" key="2">
    <source>
        <dbReference type="ARBA" id="ARBA00023015"/>
    </source>
</evidence>
<comment type="similarity">
    <text evidence="1">Belongs to the sigma-70 factor family. ECF subfamily.</text>
</comment>
<dbReference type="SUPFAM" id="SSF88659">
    <property type="entry name" value="Sigma3 and sigma4 domains of RNA polymerase sigma factors"/>
    <property type="match status" value="1"/>
</dbReference>
<feature type="domain" description="YcdB/YcdC repeated" evidence="7">
    <location>
        <begin position="179"/>
        <end position="314"/>
    </location>
</feature>
<comment type="caution">
    <text evidence="8">The sequence shown here is derived from an EMBL/GenBank/DDBJ whole genome shotgun (WGS) entry which is preliminary data.</text>
</comment>
<reference evidence="8 9" key="1">
    <citation type="submission" date="2016-10" db="EMBL/GenBank/DDBJ databases">
        <authorList>
            <person name="Varghese N."/>
            <person name="Submissions S."/>
        </authorList>
    </citation>
    <scope>NUCLEOTIDE SEQUENCE [LARGE SCALE GENOMIC DNA]</scope>
    <source>
        <strain evidence="8 9">DSM 13796</strain>
    </source>
</reference>
<dbReference type="InterPro" id="IPR013324">
    <property type="entry name" value="RNA_pol_sigma_r3/r4-like"/>
</dbReference>
<feature type="domain" description="YcdB/YcdC repeated" evidence="7">
    <location>
        <begin position="397"/>
        <end position="551"/>
    </location>
</feature>
<evidence type="ECO:0000313" key="8">
    <source>
        <dbReference type="EMBL" id="SFQ83382.1"/>
    </source>
</evidence>
<dbReference type="Gene3D" id="1.10.1740.10">
    <property type="match status" value="1"/>
</dbReference>
<dbReference type="Gene3D" id="1.10.10.10">
    <property type="entry name" value="Winged helix-like DNA-binding domain superfamily/Winged helix DNA-binding domain"/>
    <property type="match status" value="1"/>
</dbReference>
<feature type="domain" description="RNA polymerase sigma-70 region 2" evidence="5">
    <location>
        <begin position="21"/>
        <end position="88"/>
    </location>
</feature>
<dbReference type="InterPro" id="IPR032599">
    <property type="entry name" value="YcdB/YcdC_rep_domain"/>
</dbReference>
<evidence type="ECO:0000259" key="7">
    <source>
        <dbReference type="Pfam" id="PF16244"/>
    </source>
</evidence>